<evidence type="ECO:0000256" key="10">
    <source>
        <dbReference type="ARBA" id="ARBA00050663"/>
    </source>
</evidence>
<feature type="transmembrane region" description="Helical" evidence="13">
    <location>
        <begin position="584"/>
        <end position="606"/>
    </location>
</feature>
<keyword evidence="9 13" id="KW-0472">Membrane</keyword>
<feature type="transmembrane region" description="Helical" evidence="13">
    <location>
        <begin position="710"/>
        <end position="733"/>
    </location>
</feature>
<evidence type="ECO:0000256" key="9">
    <source>
        <dbReference type="ARBA" id="ARBA00023136"/>
    </source>
</evidence>
<dbReference type="InterPro" id="IPR005829">
    <property type="entry name" value="Sugar_transporter_CS"/>
</dbReference>
<sequence length="763" mass="81810">MSLVQSECTVRGYSLEEILAEGKMRGAVLVAVAAAIGNLLQGWDNATIAGAVLYIKREFHLESEPTIEGLIVATSLVGATLITMCSGPISDWLGRRPLMIISAVLYFVSGLVMFWSPNVYVLLLARLLDGFGIGLAVTLVPVYISETAPPEIRGLLNTLPQFTGSGGMFLSYCMVFGMSLTEAPSWRLMLGVLFIPSIIYFLLTVFFLPESPRWLVSKGRMLEAKRVLQRLRGREDVAGELALLVEGLGVGTDTSIEEYIIGPASDFIDDHDISADKDQIKLYGPEQGHSWVARPVGGQSAIGLVSRRGSMVNQSLPLMDPLVTLFGSVHEKLPEQGSMRSMLFPHFGSMFSVGGNQPRNEDWDEESQAREGEDYASDAAAGDSDDNLQSPLISRQTTSMDKDMVPPAHGSVSNMRQGSLITGNAGDPVGNTGIGGGWQLAWKWSEKESQDGKKEGGFKRIYLHQEGAPGSRRGSLVSLSGADAHADGEYIQAAALVSQSALYPKELVNEHPVGPAMVHPSETAAKGPSWRDLFEPGVKHALAVGVGLQILQQFAGINGVLYYTPQILEQAGVGVLLSNLGLSSASTSLLISALTTLLMLPCIAVAMRLMDISGRRTLLLVTIPVLILSLVLLVLGSLVDMGSVANASISTVSVVLYFCFFVMGFGPIPNILCAEIFPTRVRGLCIAICALTFWIGDIIVTYTLPVMLKSIGLAGVFGLYAVVCIISFVFVFLKVPETKGMPLEVISEFFAVGAKQAAAAKEN</sequence>
<evidence type="ECO:0000313" key="16">
    <source>
        <dbReference type="Proteomes" id="UP001314170"/>
    </source>
</evidence>
<keyword evidence="16" id="KW-1185">Reference proteome</keyword>
<feature type="transmembrane region" description="Helical" evidence="13">
    <location>
        <begin position="651"/>
        <end position="672"/>
    </location>
</feature>
<name>A0AAV1R566_9ROSI</name>
<feature type="transmembrane region" description="Helical" evidence="13">
    <location>
        <begin position="684"/>
        <end position="704"/>
    </location>
</feature>
<dbReference type="Pfam" id="PF00083">
    <property type="entry name" value="Sugar_tr"/>
    <property type="match status" value="2"/>
</dbReference>
<proteinExistence type="inferred from homology"/>
<dbReference type="GO" id="GO:0009705">
    <property type="term" value="C:plant-type vacuole membrane"/>
    <property type="evidence" value="ECO:0007669"/>
    <property type="project" value="UniProtKB-ARBA"/>
</dbReference>
<evidence type="ECO:0000256" key="2">
    <source>
        <dbReference type="ARBA" id="ARBA00010992"/>
    </source>
</evidence>
<feature type="transmembrane region" description="Helical" evidence="13">
    <location>
        <begin position="186"/>
        <end position="208"/>
    </location>
</feature>
<evidence type="ECO:0000256" key="4">
    <source>
        <dbReference type="ARBA" id="ARBA00022553"/>
    </source>
</evidence>
<organism evidence="15 16">
    <name type="scientific">Dovyalis caffra</name>
    <dbReference type="NCBI Taxonomy" id="77055"/>
    <lineage>
        <taxon>Eukaryota</taxon>
        <taxon>Viridiplantae</taxon>
        <taxon>Streptophyta</taxon>
        <taxon>Embryophyta</taxon>
        <taxon>Tracheophyta</taxon>
        <taxon>Spermatophyta</taxon>
        <taxon>Magnoliopsida</taxon>
        <taxon>eudicotyledons</taxon>
        <taxon>Gunneridae</taxon>
        <taxon>Pentapetalae</taxon>
        <taxon>rosids</taxon>
        <taxon>fabids</taxon>
        <taxon>Malpighiales</taxon>
        <taxon>Salicaceae</taxon>
        <taxon>Flacourtieae</taxon>
        <taxon>Dovyalis</taxon>
    </lineage>
</organism>
<dbReference type="Gene3D" id="1.20.1250.20">
    <property type="entry name" value="MFS general substrate transporter like domains"/>
    <property type="match status" value="2"/>
</dbReference>
<dbReference type="InterPro" id="IPR005828">
    <property type="entry name" value="MFS_sugar_transport-like"/>
</dbReference>
<comment type="similarity">
    <text evidence="2">Belongs to the major facilitator superfamily. Sugar transporter (TC 2.A.1.1) family.</text>
</comment>
<dbReference type="FunFam" id="1.20.1250.20:FF:000108">
    <property type="entry name" value="Monosaccharide-sensing protein 2"/>
    <property type="match status" value="1"/>
</dbReference>
<dbReference type="Proteomes" id="UP001314170">
    <property type="component" value="Unassembled WGS sequence"/>
</dbReference>
<comment type="caution">
    <text evidence="15">The sequence shown here is derived from an EMBL/GenBank/DDBJ whole genome shotgun (WGS) entry which is preliminary data.</text>
</comment>
<keyword evidence="8 13" id="KW-1133">Transmembrane helix</keyword>
<feature type="region of interest" description="Disordered" evidence="12">
    <location>
        <begin position="354"/>
        <end position="391"/>
    </location>
</feature>
<dbReference type="InterPro" id="IPR003663">
    <property type="entry name" value="Sugar/inositol_transpt"/>
</dbReference>
<dbReference type="InterPro" id="IPR020846">
    <property type="entry name" value="MFS_dom"/>
</dbReference>
<evidence type="ECO:0000256" key="3">
    <source>
        <dbReference type="ARBA" id="ARBA00022448"/>
    </source>
</evidence>
<keyword evidence="5" id="KW-0926">Vacuole</keyword>
<comment type="catalytic activity">
    <reaction evidence="10">
        <text>D-glucose(out) + H(+)(in) = D-glucose(in) + H(+)(out)</text>
        <dbReference type="Rhea" id="RHEA:73203"/>
        <dbReference type="ChEBI" id="CHEBI:4167"/>
        <dbReference type="ChEBI" id="CHEBI:15378"/>
    </reaction>
    <physiologicalReaction direction="left-to-right" evidence="10">
        <dbReference type="Rhea" id="RHEA:73204"/>
    </physiologicalReaction>
</comment>
<feature type="transmembrane region" description="Helical" evidence="13">
    <location>
        <begin position="156"/>
        <end position="180"/>
    </location>
</feature>
<dbReference type="InterPro" id="IPR036259">
    <property type="entry name" value="MFS_trans_sf"/>
</dbReference>
<dbReference type="EMBL" id="CAWUPB010000913">
    <property type="protein sequence ID" value="CAK7329068.1"/>
    <property type="molecule type" value="Genomic_DNA"/>
</dbReference>
<feature type="transmembrane region" description="Helical" evidence="13">
    <location>
        <begin position="123"/>
        <end position="144"/>
    </location>
</feature>
<dbReference type="InterPro" id="IPR050814">
    <property type="entry name" value="Myo-inositol_Transporter"/>
</dbReference>
<dbReference type="PANTHER" id="PTHR48020">
    <property type="entry name" value="PROTON MYO-INOSITOL COTRANSPORTER"/>
    <property type="match status" value="1"/>
</dbReference>
<dbReference type="PANTHER" id="PTHR48020:SF35">
    <property type="entry name" value="SUGAR TRANSPORTER"/>
    <property type="match status" value="1"/>
</dbReference>
<dbReference type="PRINTS" id="PR00171">
    <property type="entry name" value="SUGRTRNSPORT"/>
</dbReference>
<feature type="transmembrane region" description="Helical" evidence="13">
    <location>
        <begin position="67"/>
        <end position="86"/>
    </location>
</feature>
<dbReference type="FunFam" id="1.20.1250.20:FF:000103">
    <property type="entry name" value="monosaccharide-sensing protein 2"/>
    <property type="match status" value="1"/>
</dbReference>
<dbReference type="PROSITE" id="PS00217">
    <property type="entry name" value="SUGAR_TRANSPORT_2"/>
    <property type="match status" value="1"/>
</dbReference>
<evidence type="ECO:0000256" key="8">
    <source>
        <dbReference type="ARBA" id="ARBA00022989"/>
    </source>
</evidence>
<evidence type="ECO:0000256" key="11">
    <source>
        <dbReference type="ARBA" id="ARBA00051074"/>
    </source>
</evidence>
<evidence type="ECO:0000256" key="5">
    <source>
        <dbReference type="ARBA" id="ARBA00022554"/>
    </source>
</evidence>
<feature type="transmembrane region" description="Helical" evidence="13">
    <location>
        <begin position="618"/>
        <end position="639"/>
    </location>
</feature>
<feature type="domain" description="Major facilitator superfamily (MFS) profile" evidence="14">
    <location>
        <begin position="30"/>
        <end position="739"/>
    </location>
</feature>
<evidence type="ECO:0000256" key="13">
    <source>
        <dbReference type="SAM" id="Phobius"/>
    </source>
</evidence>
<dbReference type="PROSITE" id="PS50850">
    <property type="entry name" value="MFS"/>
    <property type="match status" value="1"/>
</dbReference>
<protein>
    <recommendedName>
        <fullName evidence="14">Major facilitator superfamily (MFS) profile domain-containing protein</fullName>
    </recommendedName>
</protein>
<keyword evidence="4" id="KW-0597">Phosphoprotein</keyword>
<feature type="transmembrane region" description="Helical" evidence="13">
    <location>
        <begin position="98"/>
        <end position="117"/>
    </location>
</feature>
<dbReference type="PROSITE" id="PS00216">
    <property type="entry name" value="SUGAR_TRANSPORT_1"/>
    <property type="match status" value="1"/>
</dbReference>
<keyword evidence="6" id="KW-0762">Sugar transport</keyword>
<evidence type="ECO:0000313" key="15">
    <source>
        <dbReference type="EMBL" id="CAK7329068.1"/>
    </source>
</evidence>
<evidence type="ECO:0000256" key="12">
    <source>
        <dbReference type="SAM" id="MobiDB-lite"/>
    </source>
</evidence>
<dbReference type="GO" id="GO:0022857">
    <property type="term" value="F:transmembrane transporter activity"/>
    <property type="evidence" value="ECO:0007669"/>
    <property type="project" value="InterPro"/>
</dbReference>
<evidence type="ECO:0000259" key="14">
    <source>
        <dbReference type="PROSITE" id="PS50850"/>
    </source>
</evidence>
<comment type="subcellular location">
    <subcellularLocation>
        <location evidence="1">Vacuole membrane</location>
        <topology evidence="1">Multi-pass membrane protein</topology>
    </subcellularLocation>
</comment>
<reference evidence="15 16" key="1">
    <citation type="submission" date="2024-01" db="EMBL/GenBank/DDBJ databases">
        <authorList>
            <person name="Waweru B."/>
        </authorList>
    </citation>
    <scope>NUCLEOTIDE SEQUENCE [LARGE SCALE GENOMIC DNA]</scope>
</reference>
<evidence type="ECO:0000256" key="1">
    <source>
        <dbReference type="ARBA" id="ARBA00004128"/>
    </source>
</evidence>
<keyword evidence="3" id="KW-0813">Transport</keyword>
<accession>A0AAV1R566</accession>
<evidence type="ECO:0000256" key="6">
    <source>
        <dbReference type="ARBA" id="ARBA00022597"/>
    </source>
</evidence>
<evidence type="ECO:0000256" key="7">
    <source>
        <dbReference type="ARBA" id="ARBA00022692"/>
    </source>
</evidence>
<keyword evidence="7 13" id="KW-0812">Transmembrane</keyword>
<dbReference type="AlphaFoldDB" id="A0AAV1R566"/>
<gene>
    <name evidence="15" type="ORF">DCAF_LOCUS6816</name>
</gene>
<comment type="catalytic activity">
    <reaction evidence="11">
        <text>sucrose(out) + H(+)(in) = sucrose(in) + H(+)(out)</text>
        <dbReference type="Rhea" id="RHEA:73211"/>
        <dbReference type="ChEBI" id="CHEBI:15378"/>
        <dbReference type="ChEBI" id="CHEBI:17992"/>
    </reaction>
    <physiologicalReaction direction="left-to-right" evidence="11">
        <dbReference type="Rhea" id="RHEA:73212"/>
    </physiologicalReaction>
</comment>
<dbReference type="SUPFAM" id="SSF103473">
    <property type="entry name" value="MFS general substrate transporter"/>
    <property type="match status" value="1"/>
</dbReference>